<evidence type="ECO:0000259" key="2">
    <source>
        <dbReference type="PROSITE" id="PS50164"/>
    </source>
</evidence>
<dbReference type="PROSITE" id="PS50164">
    <property type="entry name" value="GIY_YIG"/>
    <property type="match status" value="1"/>
</dbReference>
<proteinExistence type="inferred from homology"/>
<dbReference type="Pfam" id="PF01541">
    <property type="entry name" value="GIY-YIG"/>
    <property type="match status" value="1"/>
</dbReference>
<keyword evidence="4" id="KW-1185">Reference proteome</keyword>
<dbReference type="KEGG" id="aaco:K1I37_18260"/>
<reference evidence="4" key="1">
    <citation type="journal article" date="2022" name="G3 (Bethesda)">
        <title>Unveiling the complete genome sequence of Alicyclobacillus acidoterrestris DSM 3922T, a taint-producing strain.</title>
        <authorList>
            <person name="Leonardo I.C."/>
            <person name="Barreto Crespo M.T."/>
            <person name="Gaspar F.B."/>
        </authorList>
    </citation>
    <scope>NUCLEOTIDE SEQUENCE [LARGE SCALE GENOMIC DNA]</scope>
    <source>
        <strain evidence="4">DSM 3922</strain>
    </source>
</reference>
<dbReference type="RefSeq" id="WP_236026030.1">
    <property type="nucleotide sequence ID" value="NZ_AURB01000125.1"/>
</dbReference>
<dbReference type="InterPro" id="IPR035901">
    <property type="entry name" value="GIY-YIG_endonuc_sf"/>
</dbReference>
<dbReference type="CDD" id="cd10456">
    <property type="entry name" value="GIY-YIG_UPF0213"/>
    <property type="match status" value="1"/>
</dbReference>
<comment type="similarity">
    <text evidence="1">Belongs to the UPF0213 family.</text>
</comment>
<name>A0A9E6ZJJ5_ALIAG</name>
<gene>
    <name evidence="3" type="ORF">K1I37_18260</name>
</gene>
<dbReference type="Gene3D" id="3.40.1440.10">
    <property type="entry name" value="GIY-YIG endonuclease"/>
    <property type="match status" value="1"/>
</dbReference>
<evidence type="ECO:0000313" key="3">
    <source>
        <dbReference type="EMBL" id="UNO50942.1"/>
    </source>
</evidence>
<dbReference type="Proteomes" id="UP000829401">
    <property type="component" value="Chromosome"/>
</dbReference>
<dbReference type="PANTHER" id="PTHR34477">
    <property type="entry name" value="UPF0213 PROTEIN YHBQ"/>
    <property type="match status" value="1"/>
</dbReference>
<protein>
    <submittedName>
        <fullName evidence="3">GIY-YIG nuclease family protein</fullName>
    </submittedName>
</protein>
<feature type="domain" description="GIY-YIG" evidence="2">
    <location>
        <begin position="1"/>
        <end position="76"/>
    </location>
</feature>
<dbReference type="EMBL" id="CP080467">
    <property type="protein sequence ID" value="UNO50942.1"/>
    <property type="molecule type" value="Genomic_DNA"/>
</dbReference>
<sequence length="95" mass="10958">MMFYVYILECSDGTLYTGYTNDVHRRVEVHNAGRGAKYTRTRTPVHLVYQEALPDKSAALRREWEIKHLRRKAKLALIAQSQESASAVSTNRNFT</sequence>
<dbReference type="AlphaFoldDB" id="A0A9E6ZJJ5"/>
<evidence type="ECO:0000256" key="1">
    <source>
        <dbReference type="ARBA" id="ARBA00007435"/>
    </source>
</evidence>
<accession>A0A9E6ZJJ5</accession>
<dbReference type="PANTHER" id="PTHR34477:SF1">
    <property type="entry name" value="UPF0213 PROTEIN YHBQ"/>
    <property type="match status" value="1"/>
</dbReference>
<dbReference type="InterPro" id="IPR050190">
    <property type="entry name" value="UPF0213_domain"/>
</dbReference>
<evidence type="ECO:0000313" key="4">
    <source>
        <dbReference type="Proteomes" id="UP000829401"/>
    </source>
</evidence>
<dbReference type="InterPro" id="IPR000305">
    <property type="entry name" value="GIY-YIG_endonuc"/>
</dbReference>
<organism evidence="3 4">
    <name type="scientific">Alicyclobacillus acidoterrestris (strain ATCC 49025 / DSM 3922 / CIP 106132 / NCIMB 13137 / GD3B)</name>
    <dbReference type="NCBI Taxonomy" id="1356854"/>
    <lineage>
        <taxon>Bacteria</taxon>
        <taxon>Bacillati</taxon>
        <taxon>Bacillota</taxon>
        <taxon>Bacilli</taxon>
        <taxon>Bacillales</taxon>
        <taxon>Alicyclobacillaceae</taxon>
        <taxon>Alicyclobacillus</taxon>
    </lineage>
</organism>
<dbReference type="SUPFAM" id="SSF82771">
    <property type="entry name" value="GIY-YIG endonuclease"/>
    <property type="match status" value="1"/>
</dbReference>